<accession>A0A926EUV8</accession>
<dbReference type="RefSeq" id="WP_262428364.1">
    <property type="nucleotide sequence ID" value="NZ_JACRTG010000004.1"/>
</dbReference>
<keyword evidence="2" id="KW-1185">Reference proteome</keyword>
<protein>
    <submittedName>
        <fullName evidence="1">DUF4846 domain-containing protein</fullName>
    </submittedName>
</protein>
<comment type="caution">
    <text evidence="1">The sequence shown here is derived from an EMBL/GenBank/DDBJ whole genome shotgun (WGS) entry which is preliminary data.</text>
</comment>
<gene>
    <name evidence="1" type="ORF">H8707_01390</name>
</gene>
<sequence length="295" mass="34385">MKIIYIITLVIFLLTGCKQELNNDIPNQEDKPNELIVQEPETSDEELINPEGVTIEERYLAPKGYKRIETLENSFGEFLRNQKLKPYGEKVLYYDGREKNKSNVYDSVFDIDIGDRDLHQCADAVMLLRAEYLYSQGFYDKIHFNFVSGFKAEYSKWMEGYRIKVDGNTVSYYKRADPTNTYESFRKFMDMVFAYSGTLSLDRELESVEIDDMEIGDVFIVGGSPGHAIIVVDMAENEIGERLFMLAQSYMPAQQTQLLVNLGDKEISPWYRLKDGDKLKTPEWTFDWDDLKRFK</sequence>
<dbReference type="EMBL" id="JACRTG010000004">
    <property type="protein sequence ID" value="MBC8586894.1"/>
    <property type="molecule type" value="Genomic_DNA"/>
</dbReference>
<organism evidence="1 2">
    <name type="scientific">Paratissierella segnis</name>
    <dbReference type="NCBI Taxonomy" id="2763679"/>
    <lineage>
        <taxon>Bacteria</taxon>
        <taxon>Bacillati</taxon>
        <taxon>Bacillota</taxon>
        <taxon>Tissierellia</taxon>
        <taxon>Tissierellales</taxon>
        <taxon>Tissierellaceae</taxon>
        <taxon>Paratissierella</taxon>
    </lineage>
</organism>
<proteinExistence type="predicted"/>
<name>A0A926EUV8_9FIRM</name>
<reference evidence="1" key="1">
    <citation type="submission" date="2020-08" db="EMBL/GenBank/DDBJ databases">
        <title>Genome public.</title>
        <authorList>
            <person name="Liu C."/>
            <person name="Sun Q."/>
        </authorList>
    </citation>
    <scope>NUCLEOTIDE SEQUENCE</scope>
    <source>
        <strain evidence="1">BX21</strain>
    </source>
</reference>
<evidence type="ECO:0000313" key="2">
    <source>
        <dbReference type="Proteomes" id="UP000601171"/>
    </source>
</evidence>
<evidence type="ECO:0000313" key="1">
    <source>
        <dbReference type="EMBL" id="MBC8586894.1"/>
    </source>
</evidence>
<dbReference type="Pfam" id="PF16138">
    <property type="entry name" value="DUF4846"/>
    <property type="match status" value="1"/>
</dbReference>
<dbReference type="InterPro" id="IPR032315">
    <property type="entry name" value="DUF4846"/>
</dbReference>
<dbReference type="Proteomes" id="UP000601171">
    <property type="component" value="Unassembled WGS sequence"/>
</dbReference>
<dbReference type="PROSITE" id="PS51257">
    <property type="entry name" value="PROKAR_LIPOPROTEIN"/>
    <property type="match status" value="1"/>
</dbReference>
<dbReference type="AlphaFoldDB" id="A0A926EUV8"/>